<name>A0A0J7K4D6_LASNI</name>
<dbReference type="GO" id="GO:0045505">
    <property type="term" value="F:dynein intermediate chain binding"/>
    <property type="evidence" value="ECO:0007669"/>
    <property type="project" value="InterPro"/>
</dbReference>
<reference evidence="2 3" key="1">
    <citation type="submission" date="2015-04" db="EMBL/GenBank/DDBJ databases">
        <title>Lasius niger genome sequencing.</title>
        <authorList>
            <person name="Konorov E.A."/>
            <person name="Nikitin M.A."/>
            <person name="Kirill M.V."/>
            <person name="Chang P."/>
        </authorList>
    </citation>
    <scope>NUCLEOTIDE SEQUENCE [LARGE SCALE GENOMIC DNA]</scope>
    <source>
        <tissue evidence="2">Whole</tissue>
    </source>
</reference>
<gene>
    <name evidence="2" type="ORF">RF55_16658</name>
</gene>
<dbReference type="Pfam" id="PF03028">
    <property type="entry name" value="Dynein_heavy"/>
    <property type="match status" value="1"/>
</dbReference>
<dbReference type="InterPro" id="IPR004273">
    <property type="entry name" value="Dynein_heavy_D6_P-loop"/>
</dbReference>
<dbReference type="STRING" id="67767.A0A0J7K4D6"/>
<dbReference type="InterPro" id="IPR027417">
    <property type="entry name" value="P-loop_NTPase"/>
</dbReference>
<dbReference type="GO" id="GO:0007018">
    <property type="term" value="P:microtubule-based movement"/>
    <property type="evidence" value="ECO:0007669"/>
    <property type="project" value="InterPro"/>
</dbReference>
<keyword evidence="3" id="KW-1185">Reference proteome</keyword>
<dbReference type="InterPro" id="IPR026983">
    <property type="entry name" value="DHC"/>
</dbReference>
<dbReference type="GO" id="GO:0030286">
    <property type="term" value="C:dynein complex"/>
    <property type="evidence" value="ECO:0007669"/>
    <property type="project" value="InterPro"/>
</dbReference>
<protein>
    <submittedName>
        <fullName evidence="2">Dynein heavy chain axonemal-like protein</fullName>
    </submittedName>
</protein>
<accession>A0A0J7K4D6</accession>
<evidence type="ECO:0000313" key="3">
    <source>
        <dbReference type="Proteomes" id="UP000036403"/>
    </source>
</evidence>
<dbReference type="AlphaFoldDB" id="A0A0J7K4D6"/>
<dbReference type="PANTHER" id="PTHR22878:SF70">
    <property type="entry name" value="DYNEIN HEAVY CHAIN 2, AXONEMAL"/>
    <property type="match status" value="1"/>
</dbReference>
<dbReference type="Proteomes" id="UP000036403">
    <property type="component" value="Unassembled WGS sequence"/>
</dbReference>
<dbReference type="PaxDb" id="67767-A0A0J7K4D6"/>
<dbReference type="GO" id="GO:0008569">
    <property type="term" value="F:minus-end-directed microtubule motor activity"/>
    <property type="evidence" value="ECO:0007669"/>
    <property type="project" value="InterPro"/>
</dbReference>
<evidence type="ECO:0000313" key="2">
    <source>
        <dbReference type="EMBL" id="KMQ85051.1"/>
    </source>
</evidence>
<dbReference type="GO" id="GO:0051959">
    <property type="term" value="F:dynein light intermediate chain binding"/>
    <property type="evidence" value="ECO:0007669"/>
    <property type="project" value="InterPro"/>
</dbReference>
<dbReference type="PANTHER" id="PTHR22878">
    <property type="entry name" value="DYNEIN HEAVY CHAIN 6, AXONEMAL-LIKE-RELATED"/>
    <property type="match status" value="1"/>
</dbReference>
<feature type="domain" description="Dynein heavy chain region D6 P-loop" evidence="1">
    <location>
        <begin position="22"/>
        <end position="135"/>
    </location>
</feature>
<organism evidence="2 3">
    <name type="scientific">Lasius niger</name>
    <name type="common">Black garden ant</name>
    <dbReference type="NCBI Taxonomy" id="67767"/>
    <lineage>
        <taxon>Eukaryota</taxon>
        <taxon>Metazoa</taxon>
        <taxon>Ecdysozoa</taxon>
        <taxon>Arthropoda</taxon>
        <taxon>Hexapoda</taxon>
        <taxon>Insecta</taxon>
        <taxon>Pterygota</taxon>
        <taxon>Neoptera</taxon>
        <taxon>Endopterygota</taxon>
        <taxon>Hymenoptera</taxon>
        <taxon>Apocrita</taxon>
        <taxon>Aculeata</taxon>
        <taxon>Formicoidea</taxon>
        <taxon>Formicidae</taxon>
        <taxon>Formicinae</taxon>
        <taxon>Lasius</taxon>
        <taxon>Lasius</taxon>
    </lineage>
</organism>
<sequence>MGLPFVIPPSFDISKAYADSSCLTPLVFILSTGSDPMGALIKFVENMNYLERFESISMGQGQGPIAQRMIERAQTEGSWICLQNCHLAASWMPNLEKICENLDHINTVSSFRLWLTSYPSDRFPVSILQDSVKMTTEPPMGLQNNIMR</sequence>
<dbReference type="Gene3D" id="3.40.50.300">
    <property type="entry name" value="P-loop containing nucleotide triphosphate hydrolases"/>
    <property type="match status" value="1"/>
</dbReference>
<proteinExistence type="predicted"/>
<comment type="caution">
    <text evidence="2">The sequence shown here is derived from an EMBL/GenBank/DDBJ whole genome shotgun (WGS) entry which is preliminary data.</text>
</comment>
<dbReference type="EMBL" id="LBMM01014782">
    <property type="protein sequence ID" value="KMQ85051.1"/>
    <property type="molecule type" value="Genomic_DNA"/>
</dbReference>
<dbReference type="OrthoDB" id="7536187at2759"/>
<evidence type="ECO:0000259" key="1">
    <source>
        <dbReference type="Pfam" id="PF03028"/>
    </source>
</evidence>
<dbReference type="FunFam" id="3.40.50.300:FF:000362">
    <property type="entry name" value="Dynein, axonemal, heavy chain 6"/>
    <property type="match status" value="1"/>
</dbReference>